<dbReference type="STRING" id="2754.EH55_11975"/>
<dbReference type="InterPro" id="IPR001584">
    <property type="entry name" value="Integrase_cat-core"/>
</dbReference>
<sequence length="429" mass="47873">MTNDEARRVRIIGAASSGLVTNGEASEQLGISIRQIIRLKASFARNGARGMVHGNAGRKPRHALSDEVKTRIVELFEGRYFDYNFSHFTERLNEAEGMSVSRSSVFRVLKGAGIKSKKAVKHKAKQHRPRPRKTTAGIMWQTDASRHKWFGEEHGYATLHAYIDDATGVVTGAFFTETECMRGYAAALEQGMLAYGLPLSIYSDRHTIFRSPKELTDDEILSGTELPLSNFGKALYELGIKQITAHSPQAKGRIERLWNTFQDRLIAELRFSSITNIADANKMIAEGFISDYNRRFAVLPHEDGSACMPFDRSIDLGLVFSIRDTRRAGGGNTISYKGEIYTPEDEKSPVFVRGRILEVRETFDGAVYVIQNGMPVLMKKVFRAQKAIDVGVKKKAGAVSPHKPASDHPWRGGFKIKPAIYNNTQTGRE</sequence>
<dbReference type="GO" id="GO:0015074">
    <property type="term" value="P:DNA integration"/>
    <property type="evidence" value="ECO:0007669"/>
    <property type="project" value="InterPro"/>
</dbReference>
<comment type="caution">
    <text evidence="2">The sequence shown here is derived from an EMBL/GenBank/DDBJ whole genome shotgun (WGS) entry which is preliminary data.</text>
</comment>
<dbReference type="Proteomes" id="UP000027665">
    <property type="component" value="Unassembled WGS sequence"/>
</dbReference>
<dbReference type="SUPFAM" id="SSF53098">
    <property type="entry name" value="Ribonuclease H-like"/>
    <property type="match status" value="1"/>
</dbReference>
<evidence type="ECO:0000313" key="3">
    <source>
        <dbReference type="Proteomes" id="UP000027665"/>
    </source>
</evidence>
<dbReference type="AlphaFoldDB" id="A0A073INU4"/>
<dbReference type="InterPro" id="IPR036397">
    <property type="entry name" value="RNaseH_sf"/>
</dbReference>
<protein>
    <recommendedName>
        <fullName evidence="1">Integrase catalytic domain-containing protein</fullName>
    </recommendedName>
</protein>
<dbReference type="SUPFAM" id="SSF46689">
    <property type="entry name" value="Homeodomain-like"/>
    <property type="match status" value="1"/>
</dbReference>
<dbReference type="EMBL" id="JMKI01000055">
    <property type="protein sequence ID" value="KEJ91161.1"/>
    <property type="molecule type" value="Genomic_DNA"/>
</dbReference>
<accession>A0A073INU4</accession>
<dbReference type="InterPro" id="IPR047797">
    <property type="entry name" value="ISNCY_transpos"/>
</dbReference>
<proteinExistence type="predicted"/>
<reference evidence="2 3" key="1">
    <citation type="submission" date="2014-04" db="EMBL/GenBank/DDBJ databases">
        <title>Draft Genome Sequence of Synergistes jonesii.</title>
        <authorList>
            <person name="Coil D.A."/>
            <person name="Eisen J.A."/>
            <person name="Holland-Moritz H.E."/>
        </authorList>
    </citation>
    <scope>NUCLEOTIDE SEQUENCE [LARGE SCALE GENOMIC DNA]</scope>
    <source>
        <strain evidence="2 3">78-1</strain>
    </source>
</reference>
<dbReference type="GO" id="GO:0003676">
    <property type="term" value="F:nucleic acid binding"/>
    <property type="evidence" value="ECO:0007669"/>
    <property type="project" value="InterPro"/>
</dbReference>
<name>A0A073INU4_9BACT</name>
<dbReference type="Gene3D" id="3.30.420.10">
    <property type="entry name" value="Ribonuclease H-like superfamily/Ribonuclease H"/>
    <property type="match status" value="1"/>
</dbReference>
<organism evidence="2 3">
    <name type="scientific">Synergistes jonesii</name>
    <dbReference type="NCBI Taxonomy" id="2754"/>
    <lineage>
        <taxon>Bacteria</taxon>
        <taxon>Thermotogati</taxon>
        <taxon>Synergistota</taxon>
        <taxon>Synergistia</taxon>
        <taxon>Synergistales</taxon>
        <taxon>Synergistaceae</taxon>
        <taxon>Synergistes</taxon>
    </lineage>
</organism>
<dbReference type="PANTHER" id="PTHR35004">
    <property type="entry name" value="TRANSPOSASE RV3428C-RELATED"/>
    <property type="match status" value="1"/>
</dbReference>
<dbReference type="PROSITE" id="PS50994">
    <property type="entry name" value="INTEGRASE"/>
    <property type="match status" value="1"/>
</dbReference>
<keyword evidence="3" id="KW-1185">Reference proteome</keyword>
<dbReference type="NCBIfam" id="NF033594">
    <property type="entry name" value="transpos_ISNCY_2"/>
    <property type="match status" value="1"/>
</dbReference>
<evidence type="ECO:0000259" key="1">
    <source>
        <dbReference type="PROSITE" id="PS50994"/>
    </source>
</evidence>
<dbReference type="InterPro" id="IPR012337">
    <property type="entry name" value="RNaseH-like_sf"/>
</dbReference>
<gene>
    <name evidence="2" type="ORF">EH55_11975</name>
</gene>
<dbReference type="PANTHER" id="PTHR35004:SF7">
    <property type="entry name" value="INTEGRASE PROTEIN"/>
    <property type="match status" value="1"/>
</dbReference>
<dbReference type="eggNOG" id="COG2801">
    <property type="taxonomic scope" value="Bacteria"/>
</dbReference>
<evidence type="ECO:0000313" key="2">
    <source>
        <dbReference type="EMBL" id="KEJ91161.1"/>
    </source>
</evidence>
<dbReference type="InterPro" id="IPR009057">
    <property type="entry name" value="Homeodomain-like_sf"/>
</dbReference>
<feature type="domain" description="Integrase catalytic" evidence="1">
    <location>
        <begin position="125"/>
        <end position="317"/>
    </location>
</feature>